<feature type="signal peptide" evidence="3">
    <location>
        <begin position="1"/>
        <end position="23"/>
    </location>
</feature>
<accession>A0A7R8URH9</accession>
<feature type="region of interest" description="Disordered" evidence="1">
    <location>
        <begin position="191"/>
        <end position="219"/>
    </location>
</feature>
<keyword evidence="5" id="KW-1185">Reference proteome</keyword>
<evidence type="ECO:0008006" key="6">
    <source>
        <dbReference type="Google" id="ProtNLM"/>
    </source>
</evidence>
<keyword evidence="2" id="KW-0472">Membrane</keyword>
<protein>
    <recommendedName>
        <fullName evidence="6">Osiris 5</fullName>
    </recommendedName>
</protein>
<dbReference type="PANTHER" id="PTHR21879">
    <property type="entry name" value="FI03362P-RELATED-RELATED"/>
    <property type="match status" value="1"/>
</dbReference>
<sequence length="232" mass="25139">MVSIRVCALLVLALAILVVPSKSENGCAGSPELCQESRFMRFITDSVHRFNENNASLEIIPGLEIVKSTQQVDEDGRSNDIEGGSILSEVSRYMNNHEVKIKFKELFGRANIKAAKNYYNYLIEDEPVEEGKGKKDKGAGMVMMMGLLMGKMMATLGLGGIAALAMKALGVSSLALLLAGMLGLKKLTEGGQGDGGHHVEYVSSHGSHHRKRRDANEGSDLPYRGWTAEALN</sequence>
<dbReference type="GO" id="GO:0016020">
    <property type="term" value="C:membrane"/>
    <property type="evidence" value="ECO:0007669"/>
    <property type="project" value="TreeGrafter"/>
</dbReference>
<keyword evidence="2" id="KW-1133">Transmembrane helix</keyword>
<organism evidence="4 5">
    <name type="scientific">Hermetia illucens</name>
    <name type="common">Black soldier fly</name>
    <dbReference type="NCBI Taxonomy" id="343691"/>
    <lineage>
        <taxon>Eukaryota</taxon>
        <taxon>Metazoa</taxon>
        <taxon>Ecdysozoa</taxon>
        <taxon>Arthropoda</taxon>
        <taxon>Hexapoda</taxon>
        <taxon>Insecta</taxon>
        <taxon>Pterygota</taxon>
        <taxon>Neoptera</taxon>
        <taxon>Endopterygota</taxon>
        <taxon>Diptera</taxon>
        <taxon>Brachycera</taxon>
        <taxon>Stratiomyomorpha</taxon>
        <taxon>Stratiomyidae</taxon>
        <taxon>Hermetiinae</taxon>
        <taxon>Hermetia</taxon>
    </lineage>
</organism>
<reference evidence="4 5" key="1">
    <citation type="submission" date="2020-11" db="EMBL/GenBank/DDBJ databases">
        <authorList>
            <person name="Wallbank WR R."/>
            <person name="Pardo Diaz C."/>
            <person name="Kozak K."/>
            <person name="Martin S."/>
            <person name="Jiggins C."/>
            <person name="Moest M."/>
            <person name="Warren A I."/>
            <person name="Generalovic N T."/>
            <person name="Byers J.R.P. K."/>
            <person name="Montejo-Kovacevich G."/>
            <person name="Yen C E."/>
        </authorList>
    </citation>
    <scope>NUCLEOTIDE SEQUENCE [LARGE SCALE GENOMIC DNA]</scope>
</reference>
<dbReference type="OrthoDB" id="8190250at2759"/>
<name>A0A7R8URH9_HERIL</name>
<evidence type="ECO:0000313" key="5">
    <source>
        <dbReference type="Proteomes" id="UP000594454"/>
    </source>
</evidence>
<dbReference type="AlphaFoldDB" id="A0A7R8URH9"/>
<evidence type="ECO:0000313" key="4">
    <source>
        <dbReference type="EMBL" id="CAD7085273.1"/>
    </source>
</evidence>
<gene>
    <name evidence="4" type="ORF">HERILL_LOCUS8124</name>
</gene>
<dbReference type="EMBL" id="LR899011">
    <property type="protein sequence ID" value="CAD7085273.1"/>
    <property type="molecule type" value="Genomic_DNA"/>
</dbReference>
<dbReference type="InParanoid" id="A0A7R8URH9"/>
<dbReference type="OMA" id="PYRGYAH"/>
<evidence type="ECO:0000256" key="1">
    <source>
        <dbReference type="SAM" id="MobiDB-lite"/>
    </source>
</evidence>
<dbReference type="PANTHER" id="PTHR21879:SF23">
    <property type="entry name" value="IP06949P"/>
    <property type="match status" value="1"/>
</dbReference>
<dbReference type="InterPro" id="IPR012464">
    <property type="entry name" value="DUF1676"/>
</dbReference>
<keyword evidence="3" id="KW-0732">Signal</keyword>
<dbReference type="FunCoup" id="A0A7R8URH9">
    <property type="interactions" value="36"/>
</dbReference>
<feature type="chain" id="PRO_5031068776" description="Osiris 5" evidence="3">
    <location>
        <begin position="24"/>
        <end position="232"/>
    </location>
</feature>
<keyword evidence="2" id="KW-0812">Transmembrane</keyword>
<feature type="transmembrane region" description="Helical" evidence="2">
    <location>
        <begin position="152"/>
        <end position="179"/>
    </location>
</feature>
<evidence type="ECO:0000256" key="2">
    <source>
        <dbReference type="SAM" id="Phobius"/>
    </source>
</evidence>
<proteinExistence type="predicted"/>
<dbReference type="Proteomes" id="UP000594454">
    <property type="component" value="Chromosome 3"/>
</dbReference>
<evidence type="ECO:0000256" key="3">
    <source>
        <dbReference type="SAM" id="SignalP"/>
    </source>
</evidence>
<dbReference type="Pfam" id="PF07898">
    <property type="entry name" value="DUF1676"/>
    <property type="match status" value="1"/>
</dbReference>